<dbReference type="SUPFAM" id="SSF50978">
    <property type="entry name" value="WD40 repeat-like"/>
    <property type="match status" value="1"/>
</dbReference>
<dbReference type="InterPro" id="IPR006575">
    <property type="entry name" value="RWD_dom"/>
</dbReference>
<evidence type="ECO:0000256" key="1">
    <source>
        <dbReference type="ARBA" id="ARBA00022574"/>
    </source>
</evidence>
<dbReference type="InterPro" id="IPR001680">
    <property type="entry name" value="WD40_rpt"/>
</dbReference>
<dbReference type="Proteomes" id="UP001307889">
    <property type="component" value="Chromosome 1"/>
</dbReference>
<evidence type="ECO:0000256" key="4">
    <source>
        <dbReference type="PROSITE-ProRule" id="PRU00221"/>
    </source>
</evidence>
<dbReference type="PANTHER" id="PTHR46170">
    <property type="entry name" value="GATOR COMPLEX PROTEIN WDR59"/>
    <property type="match status" value="1"/>
</dbReference>
<dbReference type="SMART" id="SM00591">
    <property type="entry name" value="RWD"/>
    <property type="match status" value="1"/>
</dbReference>
<feature type="repeat" description="WD" evidence="4">
    <location>
        <begin position="189"/>
        <end position="231"/>
    </location>
</feature>
<name>A0ABN7ACT5_9HEMI</name>
<evidence type="ECO:0000259" key="5">
    <source>
        <dbReference type="PROSITE" id="PS50908"/>
    </source>
</evidence>
<dbReference type="SMART" id="SM00320">
    <property type="entry name" value="WD40"/>
    <property type="match status" value="4"/>
</dbReference>
<feature type="domain" description="RWD" evidence="5">
    <location>
        <begin position="385"/>
        <end position="487"/>
    </location>
</feature>
<keyword evidence="2" id="KW-0677">Repeat</keyword>
<dbReference type="PROSITE" id="PS50908">
    <property type="entry name" value="RWD"/>
    <property type="match status" value="1"/>
</dbReference>
<dbReference type="PROSITE" id="PS50082">
    <property type="entry name" value="WD_REPEATS_2"/>
    <property type="match status" value="2"/>
</dbReference>
<dbReference type="InterPro" id="IPR049567">
    <property type="entry name" value="WDR59-like"/>
</dbReference>
<protein>
    <submittedName>
        <fullName evidence="6">WD domain, G-beta repeat</fullName>
    </submittedName>
</protein>
<dbReference type="Pfam" id="PF00400">
    <property type="entry name" value="WD40"/>
    <property type="match status" value="2"/>
</dbReference>
<accession>A0ABN7ACT5</accession>
<dbReference type="PROSITE" id="PS00678">
    <property type="entry name" value="WD_REPEATS_1"/>
    <property type="match status" value="1"/>
</dbReference>
<dbReference type="InterPro" id="IPR015943">
    <property type="entry name" value="WD40/YVTN_repeat-like_dom_sf"/>
</dbReference>
<evidence type="ECO:0000313" key="6">
    <source>
        <dbReference type="EMBL" id="BES88979.1"/>
    </source>
</evidence>
<proteinExistence type="inferred from homology"/>
<dbReference type="Gene3D" id="2.130.10.10">
    <property type="entry name" value="YVTN repeat-like/Quinoprotein amine dehydrogenase"/>
    <property type="match status" value="1"/>
</dbReference>
<feature type="repeat" description="WD" evidence="4">
    <location>
        <begin position="103"/>
        <end position="145"/>
    </location>
</feature>
<sequence length="925" mass="103091">MITATRWSSEYIVAEHRDLQASAMAVDCTGTFVLLAGRRYLGLKRLNEPTETLKKYHRNSKYDVSTAEWSPHRFQKDFCAIATNQKVEVHTLSESALSKIFSLSAHTRVISGVNWNQFDGNLIATCSNDTFTYIWDLRDTKRPVTSITNVAGVNEVRWNKQSSTVLATAHGGDVKIWDQRKPTAPVQYITAHLSNIHCLDWNPNQENQLATSSQDCSVKFFDTANPKRAETVLTSVAPVWRARYTPFGNGLLMVVVPPMKRGENSLLLWNLGNQTAPVHTFVGHSDIVLEFEWRKQRDSLDYQLITWSKDQTLRIWQIEPFLQKLCGTENGNEGTLEQMSHSDGLLPTSSLANSADGSVLIEGDGKLETSEQAAPVTIQPKSLHQEFSLVNTAIPNVTFDVLDPGKRKCTVTAALNGSIVVVFISFPPGYPQSVAPVFQIAPTSTVDPALKAKLLKVLRHTAQQRVKKNRSCLEPCIRQFAETLEEALRSDDSEQAQQLGQLHGGLLQHPSLYSFRDAYIPFPRTSGAKFGSVGMLVCFGRSSISSSLRPDRMTPRSLSALNSYSESTLTVPTYYFNDRGQARPHINRSISKLSQKGSKTSVIVYDASKLFPMNKALAQKYTFDSTNVGKMCLKNSEAASTLGRQDLARVWSLAAQVATEATRDDDEDDAWHVHPVSFGVIRSLIDHYISEFDVQTAAMLCCAFGTKVVNPPQVSIMQKIIKPSDSSTYSLRKWWQKPGSSPYHTVHGIDSSAEPGECLAPIKQSRSHSWSESMVEEVVIHSHVNLEPQKPTNGISRVVLSDSPEYELYKKIYCEILDRWHLLDARTQVMKYVKGEQEVHQGLEPLTECHSCKQKYREPLCSKCKTPTLTCIICHIPVKGSACACCLCGHGGHLVHIFTWFSTNLVCPTGCGCQCLSEGYEVQEF</sequence>
<dbReference type="Pfam" id="PF17120">
    <property type="entry name" value="zf-RING_16"/>
    <property type="match status" value="1"/>
</dbReference>
<evidence type="ECO:0000256" key="3">
    <source>
        <dbReference type="ARBA" id="ARBA00038452"/>
    </source>
</evidence>
<evidence type="ECO:0000313" key="7">
    <source>
        <dbReference type="Proteomes" id="UP001307889"/>
    </source>
</evidence>
<evidence type="ECO:0000256" key="2">
    <source>
        <dbReference type="ARBA" id="ARBA00022737"/>
    </source>
</evidence>
<keyword evidence="7" id="KW-1185">Reference proteome</keyword>
<dbReference type="InterPro" id="IPR036322">
    <property type="entry name" value="WD40_repeat_dom_sf"/>
</dbReference>
<dbReference type="PANTHER" id="PTHR46170:SF1">
    <property type="entry name" value="GATOR COMPLEX PROTEIN WDR59"/>
    <property type="match status" value="1"/>
</dbReference>
<dbReference type="InterPro" id="IPR019775">
    <property type="entry name" value="WD40_repeat_CS"/>
</dbReference>
<dbReference type="InterPro" id="IPR049566">
    <property type="entry name" value="WDR59_RTC1-like_RING_Znf"/>
</dbReference>
<organism evidence="6 7">
    <name type="scientific">Nesidiocoris tenuis</name>
    <dbReference type="NCBI Taxonomy" id="355587"/>
    <lineage>
        <taxon>Eukaryota</taxon>
        <taxon>Metazoa</taxon>
        <taxon>Ecdysozoa</taxon>
        <taxon>Arthropoda</taxon>
        <taxon>Hexapoda</taxon>
        <taxon>Insecta</taxon>
        <taxon>Pterygota</taxon>
        <taxon>Neoptera</taxon>
        <taxon>Paraneoptera</taxon>
        <taxon>Hemiptera</taxon>
        <taxon>Heteroptera</taxon>
        <taxon>Panheteroptera</taxon>
        <taxon>Cimicomorpha</taxon>
        <taxon>Miridae</taxon>
        <taxon>Dicyphina</taxon>
        <taxon>Nesidiocoris</taxon>
    </lineage>
</organism>
<keyword evidence="1 4" id="KW-0853">WD repeat</keyword>
<dbReference type="PROSITE" id="PS50294">
    <property type="entry name" value="WD_REPEATS_REGION"/>
    <property type="match status" value="1"/>
</dbReference>
<comment type="similarity">
    <text evidence="3">Belongs to the WD repeat WDR59 family.</text>
</comment>
<gene>
    <name evidence="6" type="ORF">NTJ_01786</name>
</gene>
<dbReference type="EMBL" id="AP028909">
    <property type="protein sequence ID" value="BES88979.1"/>
    <property type="molecule type" value="Genomic_DNA"/>
</dbReference>
<reference evidence="6 7" key="1">
    <citation type="submission" date="2023-09" db="EMBL/GenBank/DDBJ databases">
        <title>Nesidiocoris tenuis whole genome shotgun sequence.</title>
        <authorList>
            <person name="Shibata T."/>
            <person name="Shimoda M."/>
            <person name="Kobayashi T."/>
            <person name="Uehara T."/>
        </authorList>
    </citation>
    <scope>NUCLEOTIDE SEQUENCE [LARGE SCALE GENOMIC DNA]</scope>
    <source>
        <strain evidence="6 7">Japan</strain>
    </source>
</reference>